<keyword evidence="3" id="KW-0732">Signal</keyword>
<accession>L0A203</accession>
<feature type="transmembrane region" description="Helical" evidence="2">
    <location>
        <begin position="419"/>
        <end position="440"/>
    </location>
</feature>
<evidence type="ECO:0000313" key="4">
    <source>
        <dbReference type="EMBL" id="AFZ67876.1"/>
    </source>
</evidence>
<feature type="transmembrane region" description="Helical" evidence="2">
    <location>
        <begin position="452"/>
        <end position="474"/>
    </location>
</feature>
<dbReference type="STRING" id="937777.Deipe_2400"/>
<proteinExistence type="predicted"/>
<sequence>MTVASFHASRKAFGLRVGALTLCLLSAAQAQSALTLNAAQYRAITGAVDSALTQRGRAPASSLAELDRARTLFGEAIPEANNSPLASGVRTALQNARIAVSRSQADLEAQTAQVRGLLRKIMHDSALEALSRAEAGAVSNVGLLADDFGVRGDARAALVGAARAGNVDLVRAQFERTAASKISASLKRANGAGRADAYLEMARATSWFSVVQDSPRTGELSTRTFVEAITSLTAGNTDAFREQLAALQSGTDRFASAASQAVRAAGRAPQQAPVQNSAPPQEPAASPATTPTTAPGAPANPAPSGPAGSAADLGAVYAPLARALVASGHGDNRAAREALADALRQLGTLPPNVGSTPEVQRLRAQVERVRDLSALRPDDVRALLGTLGNAEAARAGTATSAAESVSSTLNRGLGGPLRAGLFMLLALLAVYPLYLLNLAFGGRNPYWRAISAALVVLLLPVMLEGVASLGALLGDVTGVSALGSLANLSILQSPLGTLAWALLAALAIGLATWGFRGICLQFGLFGRRASEVPGQQPAVEWDEEL</sequence>
<dbReference type="OrthoDB" id="65061at2"/>
<dbReference type="AlphaFoldDB" id="L0A203"/>
<protein>
    <submittedName>
        <fullName evidence="4">Uncharacterized protein</fullName>
    </submittedName>
</protein>
<keyword evidence="2" id="KW-0812">Transmembrane</keyword>
<name>L0A203_DEIPD</name>
<keyword evidence="2" id="KW-0472">Membrane</keyword>
<keyword evidence="2" id="KW-1133">Transmembrane helix</keyword>
<gene>
    <name evidence="4" type="ordered locus">Deipe_2400</name>
</gene>
<evidence type="ECO:0000256" key="2">
    <source>
        <dbReference type="SAM" id="Phobius"/>
    </source>
</evidence>
<organism evidence="4 5">
    <name type="scientific">Deinococcus peraridilitoris (strain DSM 19664 / LMG 22246 / CIP 109416 / KR-200)</name>
    <dbReference type="NCBI Taxonomy" id="937777"/>
    <lineage>
        <taxon>Bacteria</taxon>
        <taxon>Thermotogati</taxon>
        <taxon>Deinococcota</taxon>
        <taxon>Deinococci</taxon>
        <taxon>Deinococcales</taxon>
        <taxon>Deinococcaceae</taxon>
        <taxon>Deinococcus</taxon>
    </lineage>
</organism>
<reference evidence="5" key="1">
    <citation type="submission" date="2012-03" db="EMBL/GenBank/DDBJ databases">
        <title>Complete sequence of chromosome of Deinococcus peraridilitoris DSM 19664.</title>
        <authorList>
            <person name="Lucas S."/>
            <person name="Copeland A."/>
            <person name="Lapidus A."/>
            <person name="Glavina del Rio T."/>
            <person name="Dalin E."/>
            <person name="Tice H."/>
            <person name="Bruce D."/>
            <person name="Goodwin L."/>
            <person name="Pitluck S."/>
            <person name="Peters L."/>
            <person name="Mikhailova N."/>
            <person name="Lu M."/>
            <person name="Kyrpides N."/>
            <person name="Mavromatis K."/>
            <person name="Ivanova N."/>
            <person name="Brettin T."/>
            <person name="Detter J.C."/>
            <person name="Han C."/>
            <person name="Larimer F."/>
            <person name="Land M."/>
            <person name="Hauser L."/>
            <person name="Markowitz V."/>
            <person name="Cheng J.-F."/>
            <person name="Hugenholtz P."/>
            <person name="Woyke T."/>
            <person name="Wu D."/>
            <person name="Pukall R."/>
            <person name="Steenblock K."/>
            <person name="Brambilla E."/>
            <person name="Klenk H.-P."/>
            <person name="Eisen J.A."/>
        </authorList>
    </citation>
    <scope>NUCLEOTIDE SEQUENCE [LARGE SCALE GENOMIC DNA]</scope>
    <source>
        <strain evidence="5">DSM 19664 / LMG 22246 / CIP 109416 / KR-200</strain>
    </source>
</reference>
<evidence type="ECO:0000256" key="3">
    <source>
        <dbReference type="SAM" id="SignalP"/>
    </source>
</evidence>
<feature type="transmembrane region" description="Helical" evidence="2">
    <location>
        <begin position="494"/>
        <end position="515"/>
    </location>
</feature>
<dbReference type="RefSeq" id="WP_015236178.1">
    <property type="nucleotide sequence ID" value="NC_019793.1"/>
</dbReference>
<feature type="compositionally biased region" description="Low complexity" evidence="1">
    <location>
        <begin position="277"/>
        <end position="297"/>
    </location>
</feature>
<feature type="signal peptide" evidence="3">
    <location>
        <begin position="1"/>
        <end position="32"/>
    </location>
</feature>
<dbReference type="eggNOG" id="COG3087">
    <property type="taxonomic scope" value="Bacteria"/>
</dbReference>
<dbReference type="PATRIC" id="fig|937777.3.peg.2404"/>
<evidence type="ECO:0000313" key="5">
    <source>
        <dbReference type="Proteomes" id="UP000010467"/>
    </source>
</evidence>
<dbReference type="EMBL" id="CP003382">
    <property type="protein sequence ID" value="AFZ67876.1"/>
    <property type="molecule type" value="Genomic_DNA"/>
</dbReference>
<feature type="chain" id="PRO_5003939550" evidence="3">
    <location>
        <begin position="33"/>
        <end position="545"/>
    </location>
</feature>
<dbReference type="HOGENOM" id="CLU_514568_0_0_0"/>
<evidence type="ECO:0000256" key="1">
    <source>
        <dbReference type="SAM" id="MobiDB-lite"/>
    </source>
</evidence>
<feature type="compositionally biased region" description="Low complexity" evidence="1">
    <location>
        <begin position="258"/>
        <end position="268"/>
    </location>
</feature>
<feature type="region of interest" description="Disordered" evidence="1">
    <location>
        <begin position="258"/>
        <end position="308"/>
    </location>
</feature>
<dbReference type="KEGG" id="dpd:Deipe_2400"/>
<dbReference type="Proteomes" id="UP000010467">
    <property type="component" value="Chromosome"/>
</dbReference>
<keyword evidence="5" id="KW-1185">Reference proteome</keyword>